<protein>
    <submittedName>
        <fullName evidence="1">Uncharacterized protein</fullName>
    </submittedName>
</protein>
<comment type="caution">
    <text evidence="1">The sequence shown here is derived from an EMBL/GenBank/DDBJ whole genome shotgun (WGS) entry which is preliminary data.</text>
</comment>
<keyword evidence="2" id="KW-1185">Reference proteome</keyword>
<name>A0ABV7K9V5_9HYPH</name>
<dbReference type="EMBL" id="JBHRTK010000012">
    <property type="protein sequence ID" value="MFC3206885.1"/>
    <property type="molecule type" value="Genomic_DNA"/>
</dbReference>
<organism evidence="1 2">
    <name type="scientific">Aquamicrobium soli</name>
    <dbReference type="NCBI Taxonomy" id="1811518"/>
    <lineage>
        <taxon>Bacteria</taxon>
        <taxon>Pseudomonadati</taxon>
        <taxon>Pseudomonadota</taxon>
        <taxon>Alphaproteobacteria</taxon>
        <taxon>Hyphomicrobiales</taxon>
        <taxon>Phyllobacteriaceae</taxon>
        <taxon>Aquamicrobium</taxon>
    </lineage>
</organism>
<evidence type="ECO:0000313" key="1">
    <source>
        <dbReference type="EMBL" id="MFC3206885.1"/>
    </source>
</evidence>
<proteinExistence type="predicted"/>
<dbReference type="Proteomes" id="UP001595583">
    <property type="component" value="Unassembled WGS sequence"/>
</dbReference>
<accession>A0ABV7K9V5</accession>
<sequence>MSITYPVDLLAAWPGWCTDFSLLWRQEQSRQANGRTIVKDLGSPLWQATYQSRSLSPNELDEWRARLDAMENGLQTFKGYSLSRCRPVKHPGAVSLPAGALSTVNANRKAVRASGLTGITLSVGDMLQIGTKDLHRVMEAATGDPTNEFEIRPHLWPGVGEGAAVSISRPSCTMAVVPGSVSSQADAATGRGTVSFQAIEAR</sequence>
<reference evidence="2" key="1">
    <citation type="journal article" date="2019" name="Int. J. Syst. Evol. Microbiol.">
        <title>The Global Catalogue of Microorganisms (GCM) 10K type strain sequencing project: providing services to taxonomists for standard genome sequencing and annotation.</title>
        <authorList>
            <consortium name="The Broad Institute Genomics Platform"/>
            <consortium name="The Broad Institute Genome Sequencing Center for Infectious Disease"/>
            <person name="Wu L."/>
            <person name="Ma J."/>
        </authorList>
    </citation>
    <scope>NUCLEOTIDE SEQUENCE [LARGE SCALE GENOMIC DNA]</scope>
    <source>
        <strain evidence="2">KCTC 52165</strain>
    </source>
</reference>
<evidence type="ECO:0000313" key="2">
    <source>
        <dbReference type="Proteomes" id="UP001595583"/>
    </source>
</evidence>
<gene>
    <name evidence="1" type="ORF">ACFOHJ_11730</name>
</gene>
<dbReference type="RefSeq" id="WP_378220686.1">
    <property type="nucleotide sequence ID" value="NZ_JBHRTK010000012.1"/>
</dbReference>